<dbReference type="InterPro" id="IPR003737">
    <property type="entry name" value="GlcNAc_PI_deacetylase-related"/>
</dbReference>
<organism evidence="1 2">
    <name type="scientific">Raineya orbicola</name>
    <dbReference type="NCBI Taxonomy" id="2016530"/>
    <lineage>
        <taxon>Bacteria</taxon>
        <taxon>Pseudomonadati</taxon>
        <taxon>Bacteroidota</taxon>
        <taxon>Cytophagia</taxon>
        <taxon>Cytophagales</taxon>
        <taxon>Raineyaceae</taxon>
        <taxon>Raineya</taxon>
    </lineage>
</organism>
<accession>A0A2N3IJQ2</accession>
<dbReference type="Proteomes" id="UP000233387">
    <property type="component" value="Unassembled WGS sequence"/>
</dbReference>
<protein>
    <submittedName>
        <fullName evidence="1">Bacillithiol biosynthesis deacetylase BshB1</fullName>
    </submittedName>
</protein>
<dbReference type="AlphaFoldDB" id="A0A2N3IJQ2"/>
<dbReference type="GO" id="GO:0016811">
    <property type="term" value="F:hydrolase activity, acting on carbon-nitrogen (but not peptide) bonds, in linear amides"/>
    <property type="evidence" value="ECO:0007669"/>
    <property type="project" value="TreeGrafter"/>
</dbReference>
<evidence type="ECO:0000313" key="1">
    <source>
        <dbReference type="EMBL" id="PKQ70562.1"/>
    </source>
</evidence>
<dbReference type="InterPro" id="IPR023842">
    <property type="entry name" value="Bacillithiol_biosynth_BshB1"/>
</dbReference>
<name>A0A2N3IJQ2_9BACT</name>
<sequence length="240" mass="27304">MLQHAKMKLDILVFAAHPDDAELSCSGTLALHIAQGSKVGIIDLTQGELGTRGNIQTRQKEAEKASQILGLHLRENLGFADGFFRNDKEHQLAIIHKIRQYKPKIVLTNAITDRHPDHARAAELVRDACFLAGLRKIETFQEAHRPDFVYHFIQDRYIQPTFVVDITDFWEIKKQAILAYTTQFNAPKGDSEPQTYISTPEFFDFIEARAKEFGHQIGAIYGEGFTTSRMIGVNSLWHLR</sequence>
<comment type="caution">
    <text evidence="1">The sequence shown here is derived from an EMBL/GenBank/DDBJ whole genome shotgun (WGS) entry which is preliminary data.</text>
</comment>
<dbReference type="SUPFAM" id="SSF102588">
    <property type="entry name" value="LmbE-like"/>
    <property type="match status" value="1"/>
</dbReference>
<reference evidence="1 2" key="1">
    <citation type="submission" date="2017-06" db="EMBL/GenBank/DDBJ databases">
        <title>Raineya orbicola gen. nov., sp. nov. a slightly thermophilic bacterium of the phylum Bacteroidetes and the description of Raineyaceae fam. nov.</title>
        <authorList>
            <person name="Albuquerque L."/>
            <person name="Polonia A.R.M."/>
            <person name="Barroso C."/>
            <person name="Froufe H.J.C."/>
            <person name="Lage O."/>
            <person name="Lobo-Da-Cunha A."/>
            <person name="Egas C."/>
            <person name="Da Costa M.S."/>
        </authorList>
    </citation>
    <scope>NUCLEOTIDE SEQUENCE [LARGE SCALE GENOMIC DNA]</scope>
    <source>
        <strain evidence="1 2">SPSPC-11</strain>
    </source>
</reference>
<dbReference type="InterPro" id="IPR024078">
    <property type="entry name" value="LmbE-like_dom_sf"/>
</dbReference>
<dbReference type="EMBL" id="NKXO01000005">
    <property type="protein sequence ID" value="PKQ70562.1"/>
    <property type="molecule type" value="Genomic_DNA"/>
</dbReference>
<dbReference type="GO" id="GO:0019213">
    <property type="term" value="F:deacetylase activity"/>
    <property type="evidence" value="ECO:0007669"/>
    <property type="project" value="InterPro"/>
</dbReference>
<gene>
    <name evidence="1" type="ORF">Rain11_0482</name>
</gene>
<dbReference type="NCBIfam" id="TIGR04001">
    <property type="entry name" value="thiol_BshB1"/>
    <property type="match status" value="1"/>
</dbReference>
<dbReference type="Gene3D" id="3.40.50.10320">
    <property type="entry name" value="LmbE-like"/>
    <property type="match status" value="1"/>
</dbReference>
<dbReference type="PANTHER" id="PTHR12993:SF30">
    <property type="entry name" value="N-ACETYL-ALPHA-D-GLUCOSAMINYL L-MALATE DEACETYLASE 1"/>
    <property type="match status" value="1"/>
</dbReference>
<evidence type="ECO:0000313" key="2">
    <source>
        <dbReference type="Proteomes" id="UP000233387"/>
    </source>
</evidence>
<proteinExistence type="predicted"/>
<keyword evidence="2" id="KW-1185">Reference proteome</keyword>
<dbReference type="GO" id="GO:0071793">
    <property type="term" value="P:bacillithiol biosynthetic process"/>
    <property type="evidence" value="ECO:0007669"/>
    <property type="project" value="InterPro"/>
</dbReference>
<dbReference type="PANTHER" id="PTHR12993">
    <property type="entry name" value="N-ACETYLGLUCOSAMINYL-PHOSPHATIDYLINOSITOL DE-N-ACETYLASE-RELATED"/>
    <property type="match status" value="1"/>
</dbReference>
<dbReference type="Pfam" id="PF02585">
    <property type="entry name" value="PIG-L"/>
    <property type="match status" value="1"/>
</dbReference>